<dbReference type="SUPFAM" id="SSF160059">
    <property type="entry name" value="PriA/YqbF domain"/>
    <property type="match status" value="1"/>
</dbReference>
<evidence type="ECO:0000256" key="2">
    <source>
        <dbReference type="ARBA" id="ARBA00010565"/>
    </source>
</evidence>
<organism evidence="8 9">
    <name type="scientific">Periplaneta americana</name>
    <name type="common">American cockroach</name>
    <name type="synonym">Blatta americana</name>
    <dbReference type="NCBI Taxonomy" id="6978"/>
    <lineage>
        <taxon>Eukaryota</taxon>
        <taxon>Metazoa</taxon>
        <taxon>Ecdysozoa</taxon>
        <taxon>Arthropoda</taxon>
        <taxon>Hexapoda</taxon>
        <taxon>Insecta</taxon>
        <taxon>Pterygota</taxon>
        <taxon>Neoptera</taxon>
        <taxon>Polyneoptera</taxon>
        <taxon>Dictyoptera</taxon>
        <taxon>Blattodea</taxon>
        <taxon>Blattoidea</taxon>
        <taxon>Blattidae</taxon>
        <taxon>Blattinae</taxon>
        <taxon>Periplaneta</taxon>
    </lineage>
</organism>
<keyword evidence="3 5" id="KW-0235">DNA replication</keyword>
<evidence type="ECO:0000313" key="9">
    <source>
        <dbReference type="Proteomes" id="UP001148838"/>
    </source>
</evidence>
<dbReference type="PANTHER" id="PTHR12772">
    <property type="entry name" value="DNA REPLICATION COMPLEX GINS PROTEIN PSF2"/>
    <property type="match status" value="1"/>
</dbReference>
<proteinExistence type="inferred from homology"/>
<accession>A0ABQ8SYG7</accession>
<dbReference type="InterPro" id="IPR036224">
    <property type="entry name" value="GINS_bundle-like_dom_sf"/>
</dbReference>
<comment type="subunit">
    <text evidence="5">Component of the GINS complex.</text>
</comment>
<dbReference type="SUPFAM" id="SSF158573">
    <property type="entry name" value="GINS helical bundle-like"/>
    <property type="match status" value="1"/>
</dbReference>
<feature type="domain" description="GINS subunit" evidence="6">
    <location>
        <begin position="65"/>
        <end position="165"/>
    </location>
</feature>
<dbReference type="InterPro" id="IPR021151">
    <property type="entry name" value="GINS_A"/>
</dbReference>
<dbReference type="InterPro" id="IPR056784">
    <property type="entry name" value="PSF2_N"/>
</dbReference>
<dbReference type="Pfam" id="PF25005">
    <property type="entry name" value="PSF2_N"/>
    <property type="match status" value="1"/>
</dbReference>
<dbReference type="Gene3D" id="3.40.5.50">
    <property type="match status" value="1"/>
</dbReference>
<gene>
    <name evidence="8" type="ORF">ANN_14784</name>
</gene>
<comment type="caution">
    <text evidence="8">The sequence shown here is derived from an EMBL/GenBank/DDBJ whole genome shotgun (WGS) entry which is preliminary data.</text>
</comment>
<dbReference type="PIRSF" id="PIRSF028998">
    <property type="entry name" value="GINS_Psf2_subgr"/>
    <property type="match status" value="1"/>
</dbReference>
<sequence>MDPSVVEFLAEDQMVNIVPSFSCDRVFLICGEVGPFRAGLPVKVPIWLALNLRQRQKCRVLPPDWMNVEQLLQAKEEESQSRFFNKMPSEHYMVEGRLLLGIAAEDIPQADEIRTILKDIWDIRMSKLRSSIDAFIKTGGTHAKLDHLTDMEINSIRPLLPHALDEMFSLQRVVRTHIFLYISNIFLSRNNSSALLLHYFIIST</sequence>
<dbReference type="PANTHER" id="PTHR12772:SF0">
    <property type="entry name" value="DNA REPLICATION COMPLEX GINS PROTEIN PSF2"/>
    <property type="match status" value="1"/>
</dbReference>
<evidence type="ECO:0000256" key="3">
    <source>
        <dbReference type="ARBA" id="ARBA00022705"/>
    </source>
</evidence>
<evidence type="ECO:0000256" key="1">
    <source>
        <dbReference type="ARBA" id="ARBA00004123"/>
    </source>
</evidence>
<keyword evidence="9" id="KW-1185">Reference proteome</keyword>
<dbReference type="Proteomes" id="UP001148838">
    <property type="component" value="Unassembled WGS sequence"/>
</dbReference>
<evidence type="ECO:0000256" key="4">
    <source>
        <dbReference type="ARBA" id="ARBA00023242"/>
    </source>
</evidence>
<dbReference type="EMBL" id="JAJSOF020000019">
    <property type="protein sequence ID" value="KAJ4438831.1"/>
    <property type="molecule type" value="Genomic_DNA"/>
</dbReference>
<dbReference type="Pfam" id="PF05916">
    <property type="entry name" value="Sld5"/>
    <property type="match status" value="1"/>
</dbReference>
<evidence type="ECO:0000259" key="7">
    <source>
        <dbReference type="Pfam" id="PF25005"/>
    </source>
</evidence>
<comment type="subcellular location">
    <subcellularLocation>
        <location evidence="1 5">Nucleus</location>
    </subcellularLocation>
</comment>
<feature type="domain" description="DNA replication complex GINS protein PSF2 N-terminal" evidence="7">
    <location>
        <begin position="2"/>
        <end position="60"/>
    </location>
</feature>
<keyword evidence="4 5" id="KW-0539">Nucleus</keyword>
<evidence type="ECO:0000259" key="6">
    <source>
        <dbReference type="Pfam" id="PF05916"/>
    </source>
</evidence>
<dbReference type="CDD" id="cd21694">
    <property type="entry name" value="GINS_B_Psf2"/>
    <property type="match status" value="1"/>
</dbReference>
<name>A0ABQ8SYG7_PERAM</name>
<dbReference type="Gene3D" id="1.20.58.1020">
    <property type="match status" value="1"/>
</dbReference>
<evidence type="ECO:0000256" key="5">
    <source>
        <dbReference type="PIRNR" id="PIRNR028998"/>
    </source>
</evidence>
<protein>
    <recommendedName>
        <fullName evidence="5">DNA replication complex GINS protein PSF2</fullName>
    </recommendedName>
</protein>
<reference evidence="8 9" key="1">
    <citation type="journal article" date="2022" name="Allergy">
        <title>Genome assembly and annotation of Periplaneta americana reveal a comprehensive cockroach allergen profile.</title>
        <authorList>
            <person name="Wang L."/>
            <person name="Xiong Q."/>
            <person name="Saelim N."/>
            <person name="Wang L."/>
            <person name="Nong W."/>
            <person name="Wan A.T."/>
            <person name="Shi M."/>
            <person name="Liu X."/>
            <person name="Cao Q."/>
            <person name="Hui J.H.L."/>
            <person name="Sookrung N."/>
            <person name="Leung T.F."/>
            <person name="Tungtrongchitr A."/>
            <person name="Tsui S.K.W."/>
        </authorList>
    </citation>
    <scope>NUCLEOTIDE SEQUENCE [LARGE SCALE GENOMIC DNA]</scope>
    <source>
        <strain evidence="8">PWHHKU_190912</strain>
    </source>
</reference>
<dbReference type="CDD" id="cd11712">
    <property type="entry name" value="GINS_A_psf2"/>
    <property type="match status" value="1"/>
</dbReference>
<comment type="similarity">
    <text evidence="2 5">Belongs to the GINS2/PSF2 family.</text>
</comment>
<dbReference type="InterPro" id="IPR007257">
    <property type="entry name" value="GINS_Psf2"/>
</dbReference>
<evidence type="ECO:0000313" key="8">
    <source>
        <dbReference type="EMBL" id="KAJ4438831.1"/>
    </source>
</evidence>